<name>A0ABS8UC35_9GAMM</name>
<organism evidence="2 3">
    <name type="scientific">Luteimonas fraxinea</name>
    <dbReference type="NCBI Taxonomy" id="2901869"/>
    <lineage>
        <taxon>Bacteria</taxon>
        <taxon>Pseudomonadati</taxon>
        <taxon>Pseudomonadota</taxon>
        <taxon>Gammaproteobacteria</taxon>
        <taxon>Lysobacterales</taxon>
        <taxon>Lysobacteraceae</taxon>
        <taxon>Luteimonas</taxon>
    </lineage>
</organism>
<protein>
    <submittedName>
        <fullName evidence="2">Atxe2 family lasso peptide isopeptidase</fullName>
    </submittedName>
</protein>
<evidence type="ECO:0000259" key="1">
    <source>
        <dbReference type="Pfam" id="PF00326"/>
    </source>
</evidence>
<gene>
    <name evidence="2" type="ORF">LTT95_05740</name>
</gene>
<dbReference type="NCBIfam" id="NF033523">
    <property type="entry name" value="lasso_peptidase"/>
    <property type="match status" value="1"/>
</dbReference>
<accession>A0ABS8UC35</accession>
<dbReference type="InterPro" id="IPR029058">
    <property type="entry name" value="AB_hydrolase_fold"/>
</dbReference>
<dbReference type="Proteomes" id="UP001430360">
    <property type="component" value="Unassembled WGS sequence"/>
</dbReference>
<proteinExistence type="predicted"/>
<dbReference type="Gene3D" id="2.120.10.30">
    <property type="entry name" value="TolB, C-terminal domain"/>
    <property type="match status" value="1"/>
</dbReference>
<dbReference type="SUPFAM" id="SSF82171">
    <property type="entry name" value="DPP6 N-terminal domain-like"/>
    <property type="match status" value="1"/>
</dbReference>
<evidence type="ECO:0000313" key="3">
    <source>
        <dbReference type="Proteomes" id="UP001430360"/>
    </source>
</evidence>
<dbReference type="Gene3D" id="3.40.50.1820">
    <property type="entry name" value="alpha/beta hydrolase"/>
    <property type="match status" value="1"/>
</dbReference>
<sequence>MAADVAPRRLLEVVDFGAPVMSSDGSRVAFRVEQASVERNTYDTTWYVQSMTGGPPRRVADGGVPLRDSAGNPVPPDATWSQDGRWIYYRALHDGRIDVWRAAADGAGSQALTHDPADVRAFVLGQDGATLTYSVGATRVEVVSAEQREYDIGIRVDASVPVGQPLFRSGLLEGRPATQRYGGVWFDRGGLLATVPDRWKTLDLRQPDGGAVPAQAPAARLAAEDVEGGEGVPTGVAEERDGARIAVLRRAAVGVALSMRPRSDAGREVLCQAELCTGRAITSVQWRPDSDEILFTVTDPLEGLAQSIFAWNVVSDAVREVVAARGLVSGGRDSRSQCAASTGTLACVTSEADRPPRLERIDLETGERHVLFEPNLALAQDIAAHTPAVLLRWTDAEGDVFTGQLFAAPRRDGRPPPLFIAYYTCPGFLRGGMGDEWPLASLAAHGISALCINQHHERLQDRVALYNQTLGAVEAVIDLLAAQGAIDPERIGMGGLSLGSAITLWAAMHSERISAVSVASPVVSSNYYLMGSLKGDAFTAGLHGIWQLGAPDETPERWAQLSPALNINRIRAPVLMQIPEQEYLYALDYTIPLLRKQRADLYVFPNEPHQKFQPRHKLAVYERNLDWFRFWLLDEEDDAPGKAAQYAIWRGMREAQGRAHVAHRSTDR</sequence>
<evidence type="ECO:0000313" key="2">
    <source>
        <dbReference type="EMBL" id="MCD9096440.1"/>
    </source>
</evidence>
<dbReference type="RefSeq" id="WP_232135076.1">
    <property type="nucleotide sequence ID" value="NZ_JAJQKU010000002.1"/>
</dbReference>
<dbReference type="EMBL" id="JAJQKU010000002">
    <property type="protein sequence ID" value="MCD9096440.1"/>
    <property type="molecule type" value="Genomic_DNA"/>
</dbReference>
<dbReference type="Pfam" id="PF00326">
    <property type="entry name" value="Peptidase_S9"/>
    <property type="match status" value="1"/>
</dbReference>
<reference evidence="2" key="1">
    <citation type="submission" date="2021-12" db="EMBL/GenBank/DDBJ databases">
        <authorList>
            <person name="Ulrich A."/>
        </authorList>
    </citation>
    <scope>NUCLEOTIDE SEQUENCE</scope>
    <source>
        <strain evidence="2">A1P009</strain>
    </source>
</reference>
<dbReference type="SUPFAM" id="SSF53474">
    <property type="entry name" value="alpha/beta-Hydrolases"/>
    <property type="match status" value="1"/>
</dbReference>
<feature type="domain" description="Peptidase S9 prolyl oligopeptidase catalytic" evidence="1">
    <location>
        <begin position="475"/>
        <end position="632"/>
    </location>
</feature>
<dbReference type="InterPro" id="IPR053536">
    <property type="entry name" value="Lasso_peptide_isopeptidase"/>
</dbReference>
<keyword evidence="3" id="KW-1185">Reference proteome</keyword>
<comment type="caution">
    <text evidence="2">The sequence shown here is derived from an EMBL/GenBank/DDBJ whole genome shotgun (WGS) entry which is preliminary data.</text>
</comment>
<dbReference type="InterPro" id="IPR011042">
    <property type="entry name" value="6-blade_b-propeller_TolB-like"/>
</dbReference>
<dbReference type="InterPro" id="IPR001375">
    <property type="entry name" value="Peptidase_S9_cat"/>
</dbReference>
<reference evidence="2" key="2">
    <citation type="journal article" date="2022" name="Syst. Appl. Microbiol.">
        <title>Physiological and genomic characterisation of Luteimonas fraxinea sp. nov., a bacterial species associated with trees tolerant to ash dieback.</title>
        <authorList>
            <person name="Ulrich K."/>
            <person name="Becker R."/>
            <person name="Behrendt U."/>
            <person name="Kube M."/>
            <person name="Schneck V."/>
            <person name="Ulrich A."/>
        </authorList>
    </citation>
    <scope>NUCLEOTIDE SEQUENCE</scope>
    <source>
        <strain evidence="2">A1P009</strain>
    </source>
</reference>